<dbReference type="InterPro" id="IPR037185">
    <property type="entry name" value="EmrE-like"/>
</dbReference>
<feature type="transmembrane region" description="Helical" evidence="1">
    <location>
        <begin position="124"/>
        <end position="141"/>
    </location>
</feature>
<organism evidence="2 3">
    <name type="scientific">Kandleria vitulina</name>
    <dbReference type="NCBI Taxonomy" id="1630"/>
    <lineage>
        <taxon>Bacteria</taxon>
        <taxon>Bacillati</taxon>
        <taxon>Bacillota</taxon>
        <taxon>Erysipelotrichia</taxon>
        <taxon>Erysipelotrichales</taxon>
        <taxon>Coprobacillaceae</taxon>
        <taxon>Kandleria</taxon>
    </lineage>
</organism>
<dbReference type="eggNOG" id="COG3238">
    <property type="taxonomic scope" value="Bacteria"/>
</dbReference>
<dbReference type="GO" id="GO:0005886">
    <property type="term" value="C:plasma membrane"/>
    <property type="evidence" value="ECO:0007669"/>
    <property type="project" value="TreeGrafter"/>
</dbReference>
<keyword evidence="1" id="KW-0472">Membrane</keyword>
<dbReference type="SUPFAM" id="SSF103481">
    <property type="entry name" value="Multidrug resistance efflux transporter EmrE"/>
    <property type="match status" value="1"/>
</dbReference>
<dbReference type="Pfam" id="PF04657">
    <property type="entry name" value="DMT_YdcZ"/>
    <property type="match status" value="1"/>
</dbReference>
<evidence type="ECO:0000256" key="1">
    <source>
        <dbReference type="SAM" id="Phobius"/>
    </source>
</evidence>
<dbReference type="AlphaFoldDB" id="A0A1H2QXE4"/>
<dbReference type="PANTHER" id="PTHR34821">
    <property type="entry name" value="INNER MEMBRANE PROTEIN YDCZ"/>
    <property type="match status" value="1"/>
</dbReference>
<feature type="transmembrane region" description="Helical" evidence="1">
    <location>
        <begin position="95"/>
        <end position="117"/>
    </location>
</feature>
<keyword evidence="1" id="KW-1133">Transmembrane helix</keyword>
<protein>
    <submittedName>
        <fullName evidence="2">Putative inner membrane exporter, YdcZ</fullName>
    </submittedName>
</protein>
<name>A0A1H2QXE4_9FIRM</name>
<keyword evidence="1" id="KW-0812">Transmembrane</keyword>
<feature type="transmembrane region" description="Helical" evidence="1">
    <location>
        <begin position="38"/>
        <end position="57"/>
    </location>
</feature>
<dbReference type="Proteomes" id="UP000182429">
    <property type="component" value="Unassembled WGS sequence"/>
</dbReference>
<reference evidence="2 3" key="1">
    <citation type="submission" date="2016-10" db="EMBL/GenBank/DDBJ databases">
        <authorList>
            <person name="de Groot N.N."/>
        </authorList>
    </citation>
    <scope>NUCLEOTIDE SEQUENCE [LARGE SCALE GENOMIC DNA]</scope>
    <source>
        <strain evidence="2 3">S3b</strain>
    </source>
</reference>
<dbReference type="PANTHER" id="PTHR34821:SF2">
    <property type="entry name" value="INNER MEMBRANE PROTEIN YDCZ"/>
    <property type="match status" value="1"/>
</dbReference>
<dbReference type="STRING" id="1630.SAMN05216514_11056"/>
<evidence type="ECO:0000313" key="3">
    <source>
        <dbReference type="Proteomes" id="UP000182429"/>
    </source>
</evidence>
<evidence type="ECO:0000313" key="2">
    <source>
        <dbReference type="EMBL" id="SDW11598.1"/>
    </source>
</evidence>
<dbReference type="InterPro" id="IPR006750">
    <property type="entry name" value="YdcZ"/>
</dbReference>
<gene>
    <name evidence="2" type="ORF">SAMN04487759_10433</name>
</gene>
<sequence>MIEAICALLSGCSIVLSRQVNGYLTKYSTPTLSTFMNYLTGLLTSIPLFIVSLFMYQQKITVAPIVSQPAVLLGGILSVVNVFLLTILVNRISPVRLTLITFIAQIISGMIFDALFLHMFSIRKIIGCAIVIVGMFINNYGDHLHIRLVKKNLTVE</sequence>
<proteinExistence type="predicted"/>
<feature type="transmembrane region" description="Helical" evidence="1">
    <location>
        <begin position="69"/>
        <end position="89"/>
    </location>
</feature>
<accession>A0A1H2QXE4</accession>
<dbReference type="OrthoDB" id="1654616at2"/>
<dbReference type="EMBL" id="FNNF01000004">
    <property type="protein sequence ID" value="SDW11598.1"/>
    <property type="molecule type" value="Genomic_DNA"/>
</dbReference>
<dbReference type="RefSeq" id="WP_074685680.1">
    <property type="nucleotide sequence ID" value="NZ_FNNF01000004.1"/>
</dbReference>